<dbReference type="GO" id="GO:0004803">
    <property type="term" value="F:transposase activity"/>
    <property type="evidence" value="ECO:0007669"/>
    <property type="project" value="InterPro"/>
</dbReference>
<evidence type="ECO:0000259" key="1">
    <source>
        <dbReference type="Pfam" id="PF01526"/>
    </source>
</evidence>
<proteinExistence type="predicted"/>
<dbReference type="GO" id="GO:0006313">
    <property type="term" value="P:DNA transposition"/>
    <property type="evidence" value="ECO:0007669"/>
    <property type="project" value="InterPro"/>
</dbReference>
<name>A0A1M4EC88_9ACTN</name>
<feature type="domain" description="Tn3 transposase DDE" evidence="1">
    <location>
        <begin position="2"/>
        <end position="146"/>
    </location>
</feature>
<organism evidence="2">
    <name type="scientific">Nonomuraea gerenzanensis</name>
    <dbReference type="NCBI Taxonomy" id="93944"/>
    <lineage>
        <taxon>Bacteria</taxon>
        <taxon>Bacillati</taxon>
        <taxon>Actinomycetota</taxon>
        <taxon>Actinomycetes</taxon>
        <taxon>Streptosporangiales</taxon>
        <taxon>Streptosporangiaceae</taxon>
        <taxon>Nonomuraea</taxon>
    </lineage>
</organism>
<gene>
    <name evidence="2" type="ORF">BN4615_P6031</name>
</gene>
<dbReference type="RefSeq" id="WP_225275809.1">
    <property type="nucleotide sequence ID" value="NZ_CP084058.1"/>
</dbReference>
<dbReference type="InterPro" id="IPR002513">
    <property type="entry name" value="Tn3_Tnp_DDE_dom"/>
</dbReference>
<dbReference type="Pfam" id="PF01526">
    <property type="entry name" value="DDE_Tnp_Tn3"/>
    <property type="match status" value="1"/>
</dbReference>
<accession>A0A1M4EC88</accession>
<sequence>MAGSLKYGQASASLIVGKWSAASRQNTLAAALKEWGMLRRTVHLATYLSDPAYRRKISRQLNKGESLHALRRDLHYAQQGTITRPHLEQQTEHAWCLTLLTNSVVAWTTEYYSRAVLKLRSQGRQVSDEILSHISPGHSDNINFFGVITVDVEAELAKLDGGGWRPLRPAQPREPQLRP</sequence>
<dbReference type="AlphaFoldDB" id="A0A1M4EC88"/>
<reference evidence="2" key="1">
    <citation type="submission" date="2016-04" db="EMBL/GenBank/DDBJ databases">
        <authorList>
            <person name="Evans L.H."/>
            <person name="Alamgir A."/>
            <person name="Owens N."/>
            <person name="Weber N.D."/>
            <person name="Virtaneva K."/>
            <person name="Barbian K."/>
            <person name="Babar A."/>
            <person name="Rosenke K."/>
        </authorList>
    </citation>
    <scope>NUCLEOTIDE SEQUENCE</scope>
    <source>
        <strain evidence="2">Nono1</strain>
    </source>
</reference>
<protein>
    <submittedName>
        <fullName evidence="2">Transposase</fullName>
    </submittedName>
</protein>
<evidence type="ECO:0000313" key="2">
    <source>
        <dbReference type="EMBL" id="SBO96515.1"/>
    </source>
</evidence>
<dbReference type="EMBL" id="LT559118">
    <property type="protein sequence ID" value="SBO96515.1"/>
    <property type="molecule type" value="Genomic_DNA"/>
</dbReference>